<dbReference type="SUPFAM" id="SSF51556">
    <property type="entry name" value="Metallo-dependent hydrolases"/>
    <property type="match status" value="1"/>
</dbReference>
<gene>
    <name evidence="1" type="ORF">Celaphus_00013834</name>
</gene>
<dbReference type="Gene3D" id="3.20.20.140">
    <property type="entry name" value="Metal-dependent hydrolases"/>
    <property type="match status" value="1"/>
</dbReference>
<comment type="caution">
    <text evidence="1">The sequence shown here is derived from an EMBL/GenBank/DDBJ whole genome shotgun (WGS) entry which is preliminary data.</text>
</comment>
<dbReference type="Proteomes" id="UP000242450">
    <property type="component" value="Chromosome 22"/>
</dbReference>
<dbReference type="InterPro" id="IPR032466">
    <property type="entry name" value="Metal_Hydrolase"/>
</dbReference>
<proteinExistence type="predicted"/>
<feature type="non-terminal residue" evidence="1">
    <location>
        <position position="1"/>
    </location>
</feature>
<keyword evidence="2" id="KW-1185">Reference proteome</keyword>
<dbReference type="OrthoDB" id="7202371at2759"/>
<evidence type="ECO:0000313" key="1">
    <source>
        <dbReference type="EMBL" id="OWK04008.1"/>
    </source>
</evidence>
<organism evidence="1 2">
    <name type="scientific">Cervus elaphus hippelaphus</name>
    <name type="common">European red deer</name>
    <dbReference type="NCBI Taxonomy" id="46360"/>
    <lineage>
        <taxon>Eukaryota</taxon>
        <taxon>Metazoa</taxon>
        <taxon>Chordata</taxon>
        <taxon>Craniata</taxon>
        <taxon>Vertebrata</taxon>
        <taxon>Euteleostomi</taxon>
        <taxon>Mammalia</taxon>
        <taxon>Eutheria</taxon>
        <taxon>Laurasiatheria</taxon>
        <taxon>Artiodactyla</taxon>
        <taxon>Ruminantia</taxon>
        <taxon>Pecora</taxon>
        <taxon>Cervidae</taxon>
        <taxon>Cervinae</taxon>
        <taxon>Cervus</taxon>
    </lineage>
</organism>
<sequence>KHMCAHIDAAGHTPPPGCREVKPCPREVKDCEPRFPKGLCGNGTRSHCLWSCPEGRGDGLWHASPHPLCPDSLLRNLTLMTENPHVTYTDQDAIWAKFKTIFFVMGDLVRYAPVFRDYLSQGLEEFYQDNVLYLEIRASLYPVSNLCSPLLGPGSAVTLQSDRVTE</sequence>
<reference evidence="1 2" key="1">
    <citation type="journal article" date="2018" name="Mol. Genet. Genomics">
        <title>The red deer Cervus elaphus genome CerEla1.0: sequencing, annotating, genes, and chromosomes.</title>
        <authorList>
            <person name="Bana N.A."/>
            <person name="Nyiri A."/>
            <person name="Nagy J."/>
            <person name="Frank K."/>
            <person name="Nagy T."/>
            <person name="Steger V."/>
            <person name="Schiller M."/>
            <person name="Lakatos P."/>
            <person name="Sugar L."/>
            <person name="Horn P."/>
            <person name="Barta E."/>
            <person name="Orosz L."/>
        </authorList>
    </citation>
    <scope>NUCLEOTIDE SEQUENCE [LARGE SCALE GENOMIC DNA]</scope>
    <source>
        <strain evidence="1">Hungarian</strain>
    </source>
</reference>
<evidence type="ECO:0000313" key="2">
    <source>
        <dbReference type="Proteomes" id="UP000242450"/>
    </source>
</evidence>
<dbReference type="AlphaFoldDB" id="A0A212CDB9"/>
<dbReference type="EMBL" id="MKHE01000022">
    <property type="protein sequence ID" value="OWK04008.1"/>
    <property type="molecule type" value="Genomic_DNA"/>
</dbReference>
<name>A0A212CDB9_CEREH</name>
<accession>A0A212CDB9</accession>
<protein>
    <submittedName>
        <fullName evidence="1">Uncharacterized protein</fullName>
    </submittedName>
</protein>